<keyword evidence="5" id="KW-0732">Signal</keyword>
<evidence type="ECO:0000256" key="4">
    <source>
        <dbReference type="RuleBase" id="RU004262"/>
    </source>
</evidence>
<reference evidence="7" key="1">
    <citation type="submission" date="2021-03" db="EMBL/GenBank/DDBJ databases">
        <title>Chromosome level genome of the anhydrobiotic midge Polypedilum vanderplanki.</title>
        <authorList>
            <person name="Yoshida Y."/>
            <person name="Kikawada T."/>
            <person name="Gusev O."/>
        </authorList>
    </citation>
    <scope>NUCLEOTIDE SEQUENCE</scope>
    <source>
        <strain evidence="7">NIAS01</strain>
        <tissue evidence="7">Whole body or cell culture</tissue>
    </source>
</reference>
<dbReference type="InterPro" id="IPR000734">
    <property type="entry name" value="TAG_lipase"/>
</dbReference>
<name>A0A9J6BCE4_POLVA</name>
<dbReference type="PANTHER" id="PTHR11610:SF173">
    <property type="entry name" value="LIPASE DOMAIN-CONTAINING PROTEIN-RELATED"/>
    <property type="match status" value="1"/>
</dbReference>
<protein>
    <recommendedName>
        <fullName evidence="6">Lipase domain-containing protein</fullName>
    </recommendedName>
</protein>
<dbReference type="OrthoDB" id="8019583at2759"/>
<sequence length="323" mass="36345">MKSFMSKVLLFYICLYEGQTMIIDGGIYFIFYGSNSSDYVNTTLNYDFVSLQNTNYFNMSKPTAIFNHGWIYDVHTDIYVALAEAYLSRGDYNYIAIDWSKYSHDINYPELVTSINDQAALIVSILIQMQTAGFNLTTFHFIGHSFGAQIFGRVGYQLIQNYNFTPTRITGLDPAGPMFGNFNEWPTSPIALLYPSLNILNAKFVDIIHTDRYKNSEDYSAGHMDFWPNTGAYQPGCSIFCDTQDYNCLVCSHNRAVKYYTESIQSGSVRKFKSNLCSGLGYDIGLCFGSVASMGFYADKYSANPGNYSLTTNSVSPYSVSNA</sequence>
<organism evidence="7 8">
    <name type="scientific">Polypedilum vanderplanki</name>
    <name type="common">Sleeping chironomid midge</name>
    <dbReference type="NCBI Taxonomy" id="319348"/>
    <lineage>
        <taxon>Eukaryota</taxon>
        <taxon>Metazoa</taxon>
        <taxon>Ecdysozoa</taxon>
        <taxon>Arthropoda</taxon>
        <taxon>Hexapoda</taxon>
        <taxon>Insecta</taxon>
        <taxon>Pterygota</taxon>
        <taxon>Neoptera</taxon>
        <taxon>Endopterygota</taxon>
        <taxon>Diptera</taxon>
        <taxon>Nematocera</taxon>
        <taxon>Chironomoidea</taxon>
        <taxon>Chironomidae</taxon>
        <taxon>Chironominae</taxon>
        <taxon>Polypedilum</taxon>
        <taxon>Polypedilum</taxon>
    </lineage>
</organism>
<dbReference type="Proteomes" id="UP001107558">
    <property type="component" value="Chromosome 4"/>
</dbReference>
<keyword evidence="8" id="KW-1185">Reference proteome</keyword>
<dbReference type="GO" id="GO:0016042">
    <property type="term" value="P:lipid catabolic process"/>
    <property type="evidence" value="ECO:0007669"/>
    <property type="project" value="TreeGrafter"/>
</dbReference>
<dbReference type="GO" id="GO:0017171">
    <property type="term" value="F:serine hydrolase activity"/>
    <property type="evidence" value="ECO:0007669"/>
    <property type="project" value="TreeGrafter"/>
</dbReference>
<evidence type="ECO:0000313" key="8">
    <source>
        <dbReference type="Proteomes" id="UP001107558"/>
    </source>
</evidence>
<dbReference type="GO" id="GO:0005615">
    <property type="term" value="C:extracellular space"/>
    <property type="evidence" value="ECO:0007669"/>
    <property type="project" value="TreeGrafter"/>
</dbReference>
<evidence type="ECO:0000256" key="3">
    <source>
        <dbReference type="ARBA" id="ARBA00022525"/>
    </source>
</evidence>
<accession>A0A9J6BCE4</accession>
<evidence type="ECO:0000259" key="6">
    <source>
        <dbReference type="Pfam" id="PF00151"/>
    </source>
</evidence>
<feature type="domain" description="Lipase" evidence="6">
    <location>
        <begin position="29"/>
        <end position="318"/>
    </location>
</feature>
<dbReference type="InterPro" id="IPR029058">
    <property type="entry name" value="AB_hydrolase_fold"/>
</dbReference>
<dbReference type="EMBL" id="JADBJN010000004">
    <property type="protein sequence ID" value="KAG5667219.1"/>
    <property type="molecule type" value="Genomic_DNA"/>
</dbReference>
<comment type="subcellular location">
    <subcellularLocation>
        <location evidence="1">Secreted</location>
    </subcellularLocation>
</comment>
<keyword evidence="3" id="KW-0964">Secreted</keyword>
<dbReference type="AlphaFoldDB" id="A0A9J6BCE4"/>
<evidence type="ECO:0000256" key="1">
    <source>
        <dbReference type="ARBA" id="ARBA00004613"/>
    </source>
</evidence>
<dbReference type="Gene3D" id="3.40.50.1820">
    <property type="entry name" value="alpha/beta hydrolase"/>
    <property type="match status" value="1"/>
</dbReference>
<dbReference type="Pfam" id="PF00151">
    <property type="entry name" value="Lipase"/>
    <property type="match status" value="1"/>
</dbReference>
<evidence type="ECO:0000256" key="2">
    <source>
        <dbReference type="ARBA" id="ARBA00010701"/>
    </source>
</evidence>
<dbReference type="PRINTS" id="PR00821">
    <property type="entry name" value="TAGLIPASE"/>
</dbReference>
<dbReference type="PANTHER" id="PTHR11610">
    <property type="entry name" value="LIPASE"/>
    <property type="match status" value="1"/>
</dbReference>
<comment type="similarity">
    <text evidence="2 4">Belongs to the AB hydrolase superfamily. Lipase family.</text>
</comment>
<gene>
    <name evidence="7" type="ORF">PVAND_015210</name>
</gene>
<dbReference type="GO" id="GO:0016298">
    <property type="term" value="F:lipase activity"/>
    <property type="evidence" value="ECO:0007669"/>
    <property type="project" value="InterPro"/>
</dbReference>
<comment type="caution">
    <text evidence="7">The sequence shown here is derived from an EMBL/GenBank/DDBJ whole genome shotgun (WGS) entry which is preliminary data.</text>
</comment>
<proteinExistence type="inferred from homology"/>
<dbReference type="InterPro" id="IPR013818">
    <property type="entry name" value="Lipase"/>
</dbReference>
<evidence type="ECO:0000313" key="7">
    <source>
        <dbReference type="EMBL" id="KAG5667219.1"/>
    </source>
</evidence>
<feature type="signal peptide" evidence="5">
    <location>
        <begin position="1"/>
        <end position="20"/>
    </location>
</feature>
<feature type="chain" id="PRO_5039913511" description="Lipase domain-containing protein" evidence="5">
    <location>
        <begin position="21"/>
        <end position="323"/>
    </location>
</feature>
<dbReference type="SUPFAM" id="SSF53474">
    <property type="entry name" value="alpha/beta-Hydrolases"/>
    <property type="match status" value="1"/>
</dbReference>
<evidence type="ECO:0000256" key="5">
    <source>
        <dbReference type="SAM" id="SignalP"/>
    </source>
</evidence>